<dbReference type="Proteomes" id="UP001178507">
    <property type="component" value="Unassembled WGS sequence"/>
</dbReference>
<comment type="caution">
    <text evidence="2">The sequence shown here is derived from an EMBL/GenBank/DDBJ whole genome shotgun (WGS) entry which is preliminary data.</text>
</comment>
<keyword evidence="1" id="KW-0812">Transmembrane</keyword>
<feature type="transmembrane region" description="Helical" evidence="1">
    <location>
        <begin position="281"/>
        <end position="300"/>
    </location>
</feature>
<reference evidence="2" key="1">
    <citation type="submission" date="2023-08" db="EMBL/GenBank/DDBJ databases">
        <authorList>
            <person name="Chen Y."/>
            <person name="Shah S."/>
            <person name="Dougan E. K."/>
            <person name="Thang M."/>
            <person name="Chan C."/>
        </authorList>
    </citation>
    <scope>NUCLEOTIDE SEQUENCE</scope>
</reference>
<feature type="transmembrane region" description="Helical" evidence="1">
    <location>
        <begin position="589"/>
        <end position="613"/>
    </location>
</feature>
<organism evidence="2 3">
    <name type="scientific">Effrenium voratum</name>
    <dbReference type="NCBI Taxonomy" id="2562239"/>
    <lineage>
        <taxon>Eukaryota</taxon>
        <taxon>Sar</taxon>
        <taxon>Alveolata</taxon>
        <taxon>Dinophyceae</taxon>
        <taxon>Suessiales</taxon>
        <taxon>Symbiodiniaceae</taxon>
        <taxon>Effrenium</taxon>
    </lineage>
</organism>
<proteinExistence type="predicted"/>
<evidence type="ECO:0000313" key="2">
    <source>
        <dbReference type="EMBL" id="CAJ1387116.1"/>
    </source>
</evidence>
<evidence type="ECO:0000313" key="3">
    <source>
        <dbReference type="Proteomes" id="UP001178507"/>
    </source>
</evidence>
<keyword evidence="1" id="KW-1133">Transmembrane helix</keyword>
<name>A0AA36II24_9DINO</name>
<accession>A0AA36II24</accession>
<feature type="transmembrane region" description="Helical" evidence="1">
    <location>
        <begin position="504"/>
        <end position="535"/>
    </location>
</feature>
<feature type="transmembrane region" description="Helical" evidence="1">
    <location>
        <begin position="320"/>
        <end position="342"/>
    </location>
</feature>
<evidence type="ECO:0000256" key="1">
    <source>
        <dbReference type="SAM" id="Phobius"/>
    </source>
</evidence>
<protein>
    <submittedName>
        <fullName evidence="2">Uncharacterized protein</fullName>
    </submittedName>
</protein>
<keyword evidence="3" id="KW-1185">Reference proteome</keyword>
<sequence>MWHLEAKSQLEEIFNGSSTSTRQQLSEVLGRTDLPKATLPAVIVSPMLHCATNSPDDLTLILKDYASARAFTLLILYVVLLFVSLIYVKTQKDFAKRFDATTHSMTDFAVLLRGFPPEATNEVELKKWAQEALLKCGLGSCEVEGVSIGYDFGDRVDKVNNMTNRFCSALELEMRRDAGGSNDVLKMELDYLEKLKEEDRKEVRQWFDGAGALKGTGDVFLVLKENTFKDKIMAKYQAEKGIFQYKNKIMEASVVKSEPPDVFWSNLHFPDSKIQHNERCAMLQIFFYFCCINVLVFLWNRSVVMPYLSAGSNASGPITILQGIIMGIINGQLGGQVWKAAYGVGYHRKDRADVWLYVMNLIMTFCNTMFSLLLVCYSVLVMNKEKSMTSPNYLEELSSASPVGIESSLAYNVYLMLIPGQFFINPLNGWIMGGIVPYLQNTLLANVIYVWYCLPTPVLQFLKVILPSAPKDLKKYDVLNAEDGLRAPQIGLPWDYSNLVLNPFLVFLSFFLVSTSCYQLSMFLALYAVFSFIWFRFMHLRVQSASFYSTDKLDWVVRLTWGAPLSTLASCAVAWNIRAGEIMSTSGIGYRWLAVLATYAMGCIIWVVLVLLIDPAHKENVSDQKSCTFAKCKTQWLFSWFNSNPIYTLKCLYYVDQLKEGWDHPLASGDDPTKVRFYSPGKEFLHIAPSKLESVMGGDLYDKLEFETWLEGLRRCICQIKQRGKVDPRFMAEEMQQLLAYQQNPPLV</sequence>
<dbReference type="EMBL" id="CAUJNA010001461">
    <property type="protein sequence ID" value="CAJ1387116.1"/>
    <property type="molecule type" value="Genomic_DNA"/>
</dbReference>
<feature type="transmembrane region" description="Helical" evidence="1">
    <location>
        <begin position="555"/>
        <end position="577"/>
    </location>
</feature>
<gene>
    <name evidence="2" type="ORF">EVOR1521_LOCUS13251</name>
</gene>
<keyword evidence="1" id="KW-0472">Membrane</keyword>
<dbReference type="AlphaFoldDB" id="A0AA36II24"/>
<feature type="transmembrane region" description="Helical" evidence="1">
    <location>
        <begin position="68"/>
        <end position="88"/>
    </location>
</feature>
<feature type="transmembrane region" description="Helical" evidence="1">
    <location>
        <begin position="354"/>
        <end position="380"/>
    </location>
</feature>